<accession>A0A512HE11</accession>
<evidence type="ECO:0000313" key="2">
    <source>
        <dbReference type="Proteomes" id="UP000321717"/>
    </source>
</evidence>
<dbReference type="EMBL" id="BJZP01000002">
    <property type="protein sequence ID" value="GEO83692.1"/>
    <property type="molecule type" value="Genomic_DNA"/>
</dbReference>
<gene>
    <name evidence="1" type="ORF">RNA01_06240</name>
</gene>
<proteinExistence type="predicted"/>
<keyword evidence="2" id="KW-1185">Reference proteome</keyword>
<sequence length="71" mass="8451">MQRRLDPLAAFSHRLVGQSDNMHVDLARRDHYLDINRNAFNPLECNRTDTRYHCPPPRNQIALHNYVLREP</sequence>
<dbReference type="AlphaFoldDB" id="A0A512HE11"/>
<protein>
    <submittedName>
        <fullName evidence="1">Uncharacterized protein</fullName>
    </submittedName>
</protein>
<organism evidence="1 2">
    <name type="scientific">Ciceribacter naphthalenivorans</name>
    <dbReference type="NCBI Taxonomy" id="1118451"/>
    <lineage>
        <taxon>Bacteria</taxon>
        <taxon>Pseudomonadati</taxon>
        <taxon>Pseudomonadota</taxon>
        <taxon>Alphaproteobacteria</taxon>
        <taxon>Hyphomicrobiales</taxon>
        <taxon>Rhizobiaceae</taxon>
        <taxon>Ciceribacter</taxon>
    </lineage>
</organism>
<comment type="caution">
    <text evidence="1">The sequence shown here is derived from an EMBL/GenBank/DDBJ whole genome shotgun (WGS) entry which is preliminary data.</text>
</comment>
<reference evidence="1 2" key="1">
    <citation type="submission" date="2019-07" db="EMBL/GenBank/DDBJ databases">
        <title>Whole genome shotgun sequence of Rhizobium naphthalenivorans NBRC 107585.</title>
        <authorList>
            <person name="Hosoyama A."/>
            <person name="Uohara A."/>
            <person name="Ohji S."/>
            <person name="Ichikawa N."/>
        </authorList>
    </citation>
    <scope>NUCLEOTIDE SEQUENCE [LARGE SCALE GENOMIC DNA]</scope>
    <source>
        <strain evidence="1 2">NBRC 107585</strain>
    </source>
</reference>
<evidence type="ECO:0000313" key="1">
    <source>
        <dbReference type="EMBL" id="GEO83692.1"/>
    </source>
</evidence>
<dbReference type="Proteomes" id="UP000321717">
    <property type="component" value="Unassembled WGS sequence"/>
</dbReference>
<name>A0A512HE11_9HYPH</name>